<evidence type="ECO:0000313" key="1">
    <source>
        <dbReference type="EMBL" id="KAJ9105429.1"/>
    </source>
</evidence>
<comment type="caution">
    <text evidence="1">The sequence shown here is derived from an EMBL/GenBank/DDBJ whole genome shotgun (WGS) entry which is preliminary data.</text>
</comment>
<keyword evidence="2" id="KW-1185">Reference proteome</keyword>
<reference evidence="1" key="1">
    <citation type="submission" date="2023-04" db="EMBL/GenBank/DDBJ databases">
        <title>Draft Genome sequencing of Naganishia species isolated from polar environments using Oxford Nanopore Technology.</title>
        <authorList>
            <person name="Leo P."/>
            <person name="Venkateswaran K."/>
        </authorList>
    </citation>
    <scope>NUCLEOTIDE SEQUENCE</scope>
    <source>
        <strain evidence="1">MNA-CCFEE 5423</strain>
    </source>
</reference>
<proteinExistence type="predicted"/>
<gene>
    <name evidence="1" type="ORF">QFC21_001800</name>
</gene>
<organism evidence="1 2">
    <name type="scientific">Naganishia friedmannii</name>
    <dbReference type="NCBI Taxonomy" id="89922"/>
    <lineage>
        <taxon>Eukaryota</taxon>
        <taxon>Fungi</taxon>
        <taxon>Dikarya</taxon>
        <taxon>Basidiomycota</taxon>
        <taxon>Agaricomycotina</taxon>
        <taxon>Tremellomycetes</taxon>
        <taxon>Filobasidiales</taxon>
        <taxon>Filobasidiaceae</taxon>
        <taxon>Naganishia</taxon>
    </lineage>
</organism>
<dbReference type="Proteomes" id="UP001227268">
    <property type="component" value="Unassembled WGS sequence"/>
</dbReference>
<dbReference type="EMBL" id="JASBWT010000004">
    <property type="protein sequence ID" value="KAJ9105429.1"/>
    <property type="molecule type" value="Genomic_DNA"/>
</dbReference>
<sequence length="149" mass="17252">MGVFSAQPLNATPFQKAVKTRLQRRPFIYFGLPFIGLVIFSSYALEKFTTTRYDYQDTKVRSVSKEEELKMDKNRKRVDLKEEYYRLQGLNAEKNVEDDWQNVRVPRPPGVPEWGTNMTITSAELKELRSPTTQSNPSATRTNTGERLV</sequence>
<protein>
    <submittedName>
        <fullName evidence="1">Uncharacterized protein</fullName>
    </submittedName>
</protein>
<evidence type="ECO:0000313" key="2">
    <source>
        <dbReference type="Proteomes" id="UP001227268"/>
    </source>
</evidence>
<name>A0ACC2W119_9TREE</name>
<accession>A0ACC2W119</accession>